<dbReference type="RefSeq" id="WP_309654619.1">
    <property type="nucleotide sequence ID" value="NZ_JARWAN010000002.1"/>
</dbReference>
<organism evidence="1 2">
    <name type="scientific">Vreelandella vilamensis</name>
    <dbReference type="NCBI Taxonomy" id="531309"/>
    <lineage>
        <taxon>Bacteria</taxon>
        <taxon>Pseudomonadati</taxon>
        <taxon>Pseudomonadota</taxon>
        <taxon>Gammaproteobacteria</taxon>
        <taxon>Oceanospirillales</taxon>
        <taxon>Halomonadaceae</taxon>
        <taxon>Vreelandella</taxon>
    </lineage>
</organism>
<reference evidence="1 2" key="1">
    <citation type="submission" date="2023-04" db="EMBL/GenBank/DDBJ databases">
        <title>A long-awaited taxogenomic arrangement of the family Halomonadaceae.</title>
        <authorList>
            <person name="De La Haba R."/>
            <person name="Chuvochina M."/>
            <person name="Wittouck S."/>
            <person name="Arahal D.R."/>
            <person name="Sanchez-Porro C."/>
            <person name="Hugenholtz P."/>
            <person name="Ventosa A."/>
        </authorList>
    </citation>
    <scope>NUCLEOTIDE SEQUENCE [LARGE SCALE GENOMIC DNA]</scope>
    <source>
        <strain evidence="1 2">DSM 21020</strain>
    </source>
</reference>
<accession>A0ABU1H059</accession>
<name>A0ABU1H059_9GAMM</name>
<dbReference type="Proteomes" id="UP001254564">
    <property type="component" value="Unassembled WGS sequence"/>
</dbReference>
<keyword evidence="2" id="KW-1185">Reference proteome</keyword>
<evidence type="ECO:0000313" key="1">
    <source>
        <dbReference type="EMBL" id="MDR5897694.1"/>
    </source>
</evidence>
<sequence>MSSLSDTQETSGTRKEEARNRPVAIYRAVGMTLCSEASCLIERIFDLTNVRAQSAREGKVSSLFNEIESGGLQHEHDVKIIKLIQGKKAYAEQQENYANQALRFAISVQVKFKQCLAGFEAASGDRLDTSAHAVYAQMLADMMEAQRHFSALEILNNLNNRSFTQRASKGGHSQIKPPSQKEEQQLLEVIVKSIFYNDLLSLRQIKKGKPDQLAKLAHDWAERIYAVNREFKFLTIHSLDQLKGQVHTLLLKRLKFDKDLSASGGGAYRAMPRVKELQEMFDASRTDQTAKIEAEIARDQGRVEGLQLALVHQLQAKFGEVNESQLQKIRLITEMEALSLCFERLDDTGFLEDVLKPGNAESLSSSD</sequence>
<dbReference type="EMBL" id="JARWAN010000002">
    <property type="protein sequence ID" value="MDR5897694.1"/>
    <property type="molecule type" value="Genomic_DNA"/>
</dbReference>
<protein>
    <submittedName>
        <fullName evidence="1">Uncharacterized protein</fullName>
    </submittedName>
</protein>
<evidence type="ECO:0000313" key="2">
    <source>
        <dbReference type="Proteomes" id="UP001254564"/>
    </source>
</evidence>
<gene>
    <name evidence="1" type="ORF">QC823_01610</name>
</gene>
<comment type="caution">
    <text evidence="1">The sequence shown here is derived from an EMBL/GenBank/DDBJ whole genome shotgun (WGS) entry which is preliminary data.</text>
</comment>
<proteinExistence type="predicted"/>